<dbReference type="EMBL" id="OB664150">
    <property type="protein sequence ID" value="CAD7232041.1"/>
    <property type="molecule type" value="Genomic_DNA"/>
</dbReference>
<reference evidence="1" key="1">
    <citation type="submission" date="2020-11" db="EMBL/GenBank/DDBJ databases">
        <authorList>
            <person name="Tran Van P."/>
        </authorList>
    </citation>
    <scope>NUCLEOTIDE SEQUENCE</scope>
</reference>
<sequence>MTRMEDQTGTAAVERKNAKLWLFHRDQSHNDRETKLAILHHTCGIRSHHRLDIPWLQKSQLKQASERDENKTDLTVTLKELLPVTLQNSPALFTDLSCDGSSGARNGSHTCGAMF</sequence>
<evidence type="ECO:0000313" key="1">
    <source>
        <dbReference type="EMBL" id="CAD7232041.1"/>
    </source>
</evidence>
<gene>
    <name evidence="1" type="ORF">CTOB1V02_LOCUS9882</name>
</gene>
<dbReference type="AlphaFoldDB" id="A0A7R8WNV2"/>
<name>A0A7R8WNV2_9CRUS</name>
<organism evidence="1">
    <name type="scientific">Cyprideis torosa</name>
    <dbReference type="NCBI Taxonomy" id="163714"/>
    <lineage>
        <taxon>Eukaryota</taxon>
        <taxon>Metazoa</taxon>
        <taxon>Ecdysozoa</taxon>
        <taxon>Arthropoda</taxon>
        <taxon>Crustacea</taxon>
        <taxon>Oligostraca</taxon>
        <taxon>Ostracoda</taxon>
        <taxon>Podocopa</taxon>
        <taxon>Podocopida</taxon>
        <taxon>Cytherocopina</taxon>
        <taxon>Cytheroidea</taxon>
        <taxon>Cytherideidae</taxon>
        <taxon>Cyprideis</taxon>
    </lineage>
</organism>
<protein>
    <submittedName>
        <fullName evidence="1">Uncharacterized protein</fullName>
    </submittedName>
</protein>
<accession>A0A7R8WNV2</accession>
<proteinExistence type="predicted"/>